<keyword evidence="1" id="KW-1185">Reference proteome</keyword>
<accession>A0A915BGD8</accession>
<sequence>MKLAAAERDCSKHFTTLHTPFALPSSLERLRIVDNVTCLTKHLLK</sequence>
<organism evidence="1 2">
    <name type="scientific">Parascaris univalens</name>
    <name type="common">Nematode worm</name>
    <dbReference type="NCBI Taxonomy" id="6257"/>
    <lineage>
        <taxon>Eukaryota</taxon>
        <taxon>Metazoa</taxon>
        <taxon>Ecdysozoa</taxon>
        <taxon>Nematoda</taxon>
        <taxon>Chromadorea</taxon>
        <taxon>Rhabditida</taxon>
        <taxon>Spirurina</taxon>
        <taxon>Ascaridomorpha</taxon>
        <taxon>Ascaridoidea</taxon>
        <taxon>Ascarididae</taxon>
        <taxon>Parascaris</taxon>
    </lineage>
</organism>
<protein>
    <submittedName>
        <fullName evidence="2">Uncharacterized protein</fullName>
    </submittedName>
</protein>
<dbReference type="WBParaSite" id="PgR039_g023_t03">
    <property type="protein sequence ID" value="PgR039_g023_t03"/>
    <property type="gene ID" value="PgR039_g023"/>
</dbReference>
<reference evidence="2" key="1">
    <citation type="submission" date="2022-11" db="UniProtKB">
        <authorList>
            <consortium name="WormBaseParasite"/>
        </authorList>
    </citation>
    <scope>IDENTIFICATION</scope>
</reference>
<evidence type="ECO:0000313" key="1">
    <source>
        <dbReference type="Proteomes" id="UP000887569"/>
    </source>
</evidence>
<dbReference type="AlphaFoldDB" id="A0A915BGD8"/>
<dbReference type="Proteomes" id="UP000887569">
    <property type="component" value="Unplaced"/>
</dbReference>
<proteinExistence type="predicted"/>
<evidence type="ECO:0000313" key="2">
    <source>
        <dbReference type="WBParaSite" id="PgR039_g023_t03"/>
    </source>
</evidence>
<name>A0A915BGD8_PARUN</name>